<keyword evidence="2" id="KW-1185">Reference proteome</keyword>
<dbReference type="EMBL" id="CP001742">
    <property type="protein sequence ID" value="ADL18767.1"/>
    <property type="molecule type" value="Genomic_DNA"/>
</dbReference>
<dbReference type="InParanoid" id="D9Q0C9"/>
<gene>
    <name evidence="1" type="ordered locus">ASAC_0360</name>
</gene>
<dbReference type="HOGENOM" id="CLU_2712579_0_0_2"/>
<protein>
    <submittedName>
        <fullName evidence="1">Uncharacterized protein</fullName>
    </submittedName>
</protein>
<dbReference type="GeneID" id="9498584"/>
<dbReference type="AlphaFoldDB" id="D9Q0C9"/>
<dbReference type="KEGG" id="asc:ASAC_0360"/>
<evidence type="ECO:0000313" key="2">
    <source>
        <dbReference type="Proteomes" id="UP000000346"/>
    </source>
</evidence>
<dbReference type="Proteomes" id="UP000000346">
    <property type="component" value="Chromosome"/>
</dbReference>
<reference evidence="1 2" key="1">
    <citation type="journal article" date="2010" name="Appl. Environ. Microbiol.">
        <title>The genome sequence of the crenarchaeon Acidilobus saccharovorans supports a new order, Acidilobales, and suggests an important ecological role in terrestrial acidic hot springs.</title>
        <authorList>
            <person name="Mardanov A.V."/>
            <person name="Svetlitchnyi V.A."/>
            <person name="Beletsky A.V."/>
            <person name="Prokofeva M.I."/>
            <person name="Bonch-Osmolovskaya E.A."/>
            <person name="Ravin N.V."/>
            <person name="Skryabin K.G."/>
        </authorList>
    </citation>
    <scope>NUCLEOTIDE SEQUENCE [LARGE SCALE GENOMIC DNA]</scope>
    <source>
        <strain evidence="2">DSM 16705 / JCM 18335 / VKM B-2471 / 345-15</strain>
    </source>
</reference>
<dbReference type="RefSeq" id="WP_013266279.1">
    <property type="nucleotide sequence ID" value="NC_014374.1"/>
</dbReference>
<accession>D9Q0C9</accession>
<sequence>MPKYEFELVEEYFLEGEHRYRLKVKGTNLIVNVAADTLEEAASKAAGILEHSGAAEFIKLNRVEAKQGDKTS</sequence>
<organism evidence="1 2">
    <name type="scientific">Acidilobus saccharovorans (strain DSM 16705 / JCM 18335 / VKM B-2471 / 345-15)</name>
    <dbReference type="NCBI Taxonomy" id="666510"/>
    <lineage>
        <taxon>Archaea</taxon>
        <taxon>Thermoproteota</taxon>
        <taxon>Thermoprotei</taxon>
        <taxon>Acidilobales</taxon>
        <taxon>Acidilobaceae</taxon>
        <taxon>Acidilobus</taxon>
    </lineage>
</organism>
<dbReference type="eggNOG" id="arCOG08876">
    <property type="taxonomic scope" value="Archaea"/>
</dbReference>
<proteinExistence type="predicted"/>
<name>D9Q0C9_ACIS3</name>
<evidence type="ECO:0000313" key="1">
    <source>
        <dbReference type="EMBL" id="ADL18767.1"/>
    </source>
</evidence>